<evidence type="ECO:0000313" key="3">
    <source>
        <dbReference type="EMBL" id="CAK9160971.1"/>
    </source>
</evidence>
<sequence>MESSNTPMLTLATQICNQISSVFAKPTSTPPALDIMVEEIAAASHRKGKVFVYGVGREGLMLKAFCMRLFHLGLSAHCVFDMTTPPISPTDLLIASAGPGGFSTVEAICGVARSEGARVLLLTAQPETGSAVKYASVVGCIQAQTMANDGGDGMGMGGSRPLLPMGSVYEGAMFVLFEMVVYKLAEVLGQSPEAVRARHTNLE</sequence>
<dbReference type="InterPro" id="IPR017552">
    <property type="entry name" value="PHI/rmpB"/>
</dbReference>
<dbReference type="Gene3D" id="3.40.50.10490">
    <property type="entry name" value="Glucose-6-phosphate isomerase like protein, domain 1"/>
    <property type="match status" value="1"/>
</dbReference>
<proteinExistence type="inferred from homology"/>
<accession>A0ABC8SUU7</accession>
<keyword evidence="4" id="KW-1185">Reference proteome</keyword>
<dbReference type="EMBL" id="CAUOFW020003613">
    <property type="protein sequence ID" value="CAK9160971.1"/>
    <property type="molecule type" value="Genomic_DNA"/>
</dbReference>
<dbReference type="Proteomes" id="UP001642360">
    <property type="component" value="Unassembled WGS sequence"/>
</dbReference>
<dbReference type="InterPro" id="IPR046348">
    <property type="entry name" value="SIS_dom_sf"/>
</dbReference>
<evidence type="ECO:0000259" key="2">
    <source>
        <dbReference type="PROSITE" id="PS51464"/>
    </source>
</evidence>
<protein>
    <recommendedName>
        <fullName evidence="2">SIS domain-containing protein</fullName>
    </recommendedName>
</protein>
<feature type="domain" description="SIS" evidence="2">
    <location>
        <begin position="36"/>
        <end position="190"/>
    </location>
</feature>
<dbReference type="PANTHER" id="PTHR43443">
    <property type="entry name" value="3-HEXULOSE-6-PHOSPHATE ISOMERASE"/>
    <property type="match status" value="1"/>
</dbReference>
<dbReference type="PANTHER" id="PTHR43443:SF1">
    <property type="entry name" value="3-HEXULOSE-6-PHOSPHATE ISOMERASE"/>
    <property type="match status" value="1"/>
</dbReference>
<reference evidence="3 4" key="1">
    <citation type="submission" date="2024-02" db="EMBL/GenBank/DDBJ databases">
        <authorList>
            <person name="Vignale AGUSTIN F."/>
            <person name="Sosa J E."/>
            <person name="Modenutti C."/>
        </authorList>
    </citation>
    <scope>NUCLEOTIDE SEQUENCE [LARGE SCALE GENOMIC DNA]</scope>
</reference>
<dbReference type="PROSITE" id="PS51464">
    <property type="entry name" value="SIS"/>
    <property type="match status" value="1"/>
</dbReference>
<comment type="caution">
    <text evidence="3">The sequence shown here is derived from an EMBL/GenBank/DDBJ whole genome shotgun (WGS) entry which is preliminary data.</text>
</comment>
<dbReference type="AlphaFoldDB" id="A0ABC8SUU7"/>
<name>A0ABC8SUU7_9AQUA</name>
<evidence type="ECO:0000256" key="1">
    <source>
        <dbReference type="ARBA" id="ARBA00009235"/>
    </source>
</evidence>
<dbReference type="InterPro" id="IPR001347">
    <property type="entry name" value="SIS_dom"/>
</dbReference>
<organism evidence="3 4">
    <name type="scientific">Ilex paraguariensis</name>
    <name type="common">yerba mate</name>
    <dbReference type="NCBI Taxonomy" id="185542"/>
    <lineage>
        <taxon>Eukaryota</taxon>
        <taxon>Viridiplantae</taxon>
        <taxon>Streptophyta</taxon>
        <taxon>Embryophyta</taxon>
        <taxon>Tracheophyta</taxon>
        <taxon>Spermatophyta</taxon>
        <taxon>Magnoliopsida</taxon>
        <taxon>eudicotyledons</taxon>
        <taxon>Gunneridae</taxon>
        <taxon>Pentapetalae</taxon>
        <taxon>asterids</taxon>
        <taxon>campanulids</taxon>
        <taxon>Aquifoliales</taxon>
        <taxon>Aquifoliaceae</taxon>
        <taxon>Ilex</taxon>
    </lineage>
</organism>
<gene>
    <name evidence="3" type="ORF">ILEXP_LOCUS29759</name>
</gene>
<evidence type="ECO:0000313" key="4">
    <source>
        <dbReference type="Proteomes" id="UP001642360"/>
    </source>
</evidence>
<dbReference type="SUPFAM" id="SSF53697">
    <property type="entry name" value="SIS domain"/>
    <property type="match status" value="1"/>
</dbReference>
<comment type="similarity">
    <text evidence="1">Belongs to the SIS family. PHI subfamily.</text>
</comment>
<dbReference type="CDD" id="cd05005">
    <property type="entry name" value="SIS_PHI"/>
    <property type="match status" value="1"/>
</dbReference>